<dbReference type="SMART" id="SM00487">
    <property type="entry name" value="DEXDc"/>
    <property type="match status" value="1"/>
</dbReference>
<dbReference type="InterPro" id="IPR050742">
    <property type="entry name" value="Helicase_Restrict-Modif_Enz"/>
</dbReference>
<evidence type="ECO:0000259" key="2">
    <source>
        <dbReference type="PROSITE" id="PS51194"/>
    </source>
</evidence>
<dbReference type="Proteomes" id="UP001144471">
    <property type="component" value="Unassembled WGS sequence"/>
</dbReference>
<reference evidence="3" key="1">
    <citation type="submission" date="2022-12" db="EMBL/GenBank/DDBJ databases">
        <title>Reference genome sequencing for broad-spectrum identification of bacterial and archaeal isolates by mass spectrometry.</title>
        <authorList>
            <person name="Sekiguchi Y."/>
            <person name="Tourlousse D.M."/>
        </authorList>
    </citation>
    <scope>NUCLEOTIDE SEQUENCE</scope>
    <source>
        <strain evidence="3">10succ1</strain>
    </source>
</reference>
<dbReference type="RefSeq" id="WP_281833664.1">
    <property type="nucleotide sequence ID" value="NZ_BSDY01000003.1"/>
</dbReference>
<dbReference type="Gene3D" id="3.30.870.10">
    <property type="entry name" value="Endonuclease Chain A"/>
    <property type="match status" value="1"/>
</dbReference>
<keyword evidence="3" id="KW-0378">Hydrolase</keyword>
<comment type="caution">
    <text evidence="3">The sequence shown here is derived from an EMBL/GenBank/DDBJ whole genome shotgun (WGS) entry which is preliminary data.</text>
</comment>
<dbReference type="Pfam" id="PF04851">
    <property type="entry name" value="ResIII"/>
    <property type="match status" value="1"/>
</dbReference>
<dbReference type="SUPFAM" id="SSF52540">
    <property type="entry name" value="P-loop containing nucleoside triphosphate hydrolases"/>
    <property type="match status" value="1"/>
</dbReference>
<keyword evidence="4" id="KW-1185">Reference proteome</keyword>
<accession>A0A9W6LLH3</accession>
<dbReference type="InterPro" id="IPR027417">
    <property type="entry name" value="P-loop_NTPase"/>
</dbReference>
<keyword evidence="3" id="KW-0547">Nucleotide-binding</keyword>
<dbReference type="Pfam" id="PF00271">
    <property type="entry name" value="Helicase_C"/>
    <property type="match status" value="1"/>
</dbReference>
<evidence type="ECO:0000259" key="1">
    <source>
        <dbReference type="PROSITE" id="PS51192"/>
    </source>
</evidence>
<dbReference type="Pfam" id="PF13091">
    <property type="entry name" value="PLDc_2"/>
    <property type="match status" value="1"/>
</dbReference>
<dbReference type="InterPro" id="IPR001650">
    <property type="entry name" value="Helicase_C-like"/>
</dbReference>
<dbReference type="GO" id="GO:0005829">
    <property type="term" value="C:cytosol"/>
    <property type="evidence" value="ECO:0007669"/>
    <property type="project" value="TreeGrafter"/>
</dbReference>
<organism evidence="3 4">
    <name type="scientific">Propionigenium maris DSM 9537</name>
    <dbReference type="NCBI Taxonomy" id="1123000"/>
    <lineage>
        <taxon>Bacteria</taxon>
        <taxon>Fusobacteriati</taxon>
        <taxon>Fusobacteriota</taxon>
        <taxon>Fusobacteriia</taxon>
        <taxon>Fusobacteriales</taxon>
        <taxon>Fusobacteriaceae</taxon>
        <taxon>Propionigenium</taxon>
    </lineage>
</organism>
<feature type="domain" description="Helicase ATP-binding" evidence="1">
    <location>
        <begin position="204"/>
        <end position="354"/>
    </location>
</feature>
<dbReference type="GO" id="GO:0003677">
    <property type="term" value="F:DNA binding"/>
    <property type="evidence" value="ECO:0007669"/>
    <property type="project" value="InterPro"/>
</dbReference>
<feature type="domain" description="Helicase C-terminal" evidence="2">
    <location>
        <begin position="408"/>
        <end position="559"/>
    </location>
</feature>
<dbReference type="AlphaFoldDB" id="A0A9W6LLH3"/>
<dbReference type="GO" id="GO:0005524">
    <property type="term" value="F:ATP binding"/>
    <property type="evidence" value="ECO:0007669"/>
    <property type="project" value="InterPro"/>
</dbReference>
<dbReference type="CDD" id="cd18032">
    <property type="entry name" value="DEXHc_RE_I_III_res"/>
    <property type="match status" value="1"/>
</dbReference>
<protein>
    <submittedName>
        <fullName evidence="3">DNA helicase</fullName>
    </submittedName>
</protein>
<dbReference type="PANTHER" id="PTHR47396">
    <property type="entry name" value="TYPE I RESTRICTION ENZYME ECOKI R PROTEIN"/>
    <property type="match status" value="1"/>
</dbReference>
<keyword evidence="3" id="KW-0347">Helicase</keyword>
<dbReference type="InterPro" id="IPR041025">
    <property type="entry name" value="HNH_repeat"/>
</dbReference>
<dbReference type="GO" id="GO:0016787">
    <property type="term" value="F:hydrolase activity"/>
    <property type="evidence" value="ECO:0007669"/>
    <property type="project" value="InterPro"/>
</dbReference>
<sequence>MENTSVFTGQKQPILPKLQHCIEKARKIYFVVSFIRDSGAKLLTKSLEKAVEEGKEVKVITSDYLNVTEPNALYRLSQAVQDIKIFDNDKNNSISFHPKTYIFEYENGEGEVLIGSSNLSYSALLKGVEWNFAFKKSQNQDEFQKFLDEFNDLYENNSFDMSIEWLRKYEKSYKRNPDIIDAVPEEKIVSPIKFQVPALYELSKTREEGYDRAMVIVATGLGKTYLSAFDTLKYNKILFVAHREEILKQAMKTFKTIHRDKTLGLFNADSKCIDNDITFASIQTLGKKEYLNDKYFPKDHFDYIVVDEFHHAGAKSYEKLMEYFEPGFLLGLTATPDRMDNKDIYKWCNYNIAYECNFKTGINNGWLVPFDYYGIYDEVDYEAIPWRSGKYDMEELENKLMVQERTAQIISKFKIYGRKKTVAFCASVKHAEYMTAAFNKAKIKAKSITSNTSGRSSVIDEFEKGDLQVIFTVDIFNEGVDIPGIDTVLFLRPTNSYTIFIQQLGRGLRTSLGKEKLTVIDMVGNYKGAELKPLFLSGGYNPKNAKQVLSLPTEMKFPVGCNASFDLRIIDYLAKTIHTRIHLKERLKKEYLEIKRDFGRVPTLTEVFESSNYGLSTYIREFKGWLHFLSLMDDLSPQQKEYLNTPAGEFLYELEKTSMTKSYKIPAILSLLTGEGIKKDTSGGLIGKVFKEFYSDELHGKDLNNKRHKNWREWQAGDFEKLALDNPVKYLSRGKFFEYDKASKIFSIAEPYLNEIIKYELAGEIRERLNYRNINYFNRKYGEEE</sequence>
<dbReference type="PROSITE" id="PS51194">
    <property type="entry name" value="HELICASE_CTER"/>
    <property type="match status" value="1"/>
</dbReference>
<dbReference type="InterPro" id="IPR014001">
    <property type="entry name" value="Helicase_ATP-bd"/>
</dbReference>
<dbReference type="InterPro" id="IPR025202">
    <property type="entry name" value="PLD-like_dom"/>
</dbReference>
<dbReference type="InterPro" id="IPR006935">
    <property type="entry name" value="Helicase/UvrB_N"/>
</dbReference>
<dbReference type="PROSITE" id="PS51192">
    <property type="entry name" value="HELICASE_ATP_BIND_1"/>
    <property type="match status" value="1"/>
</dbReference>
<name>A0A9W6LLH3_9FUSO</name>
<evidence type="ECO:0000313" key="3">
    <source>
        <dbReference type="EMBL" id="GLI55306.1"/>
    </source>
</evidence>
<dbReference type="Gene3D" id="3.40.50.300">
    <property type="entry name" value="P-loop containing nucleotide triphosphate hydrolases"/>
    <property type="match status" value="2"/>
</dbReference>
<dbReference type="GO" id="GO:0004386">
    <property type="term" value="F:helicase activity"/>
    <property type="evidence" value="ECO:0007669"/>
    <property type="project" value="UniProtKB-KW"/>
</dbReference>
<keyword evidence="3" id="KW-0067">ATP-binding</keyword>
<dbReference type="SMART" id="SM00490">
    <property type="entry name" value="HELICc"/>
    <property type="match status" value="1"/>
</dbReference>
<dbReference type="EMBL" id="BSDY01000003">
    <property type="protein sequence ID" value="GLI55306.1"/>
    <property type="molecule type" value="Genomic_DNA"/>
</dbReference>
<dbReference type="CDD" id="cd18799">
    <property type="entry name" value="SF2_C_EcoAI-like"/>
    <property type="match status" value="1"/>
</dbReference>
<gene>
    <name evidence="3" type="ORF">PM10SUCC1_08200</name>
</gene>
<proteinExistence type="predicted"/>
<dbReference type="Pfam" id="PF18780">
    <property type="entry name" value="HNH_repeat"/>
    <property type="match status" value="1"/>
</dbReference>
<dbReference type="SUPFAM" id="SSF56024">
    <property type="entry name" value="Phospholipase D/nuclease"/>
    <property type="match status" value="1"/>
</dbReference>
<evidence type="ECO:0000313" key="4">
    <source>
        <dbReference type="Proteomes" id="UP001144471"/>
    </source>
</evidence>
<dbReference type="PANTHER" id="PTHR47396:SF1">
    <property type="entry name" value="ATP-DEPENDENT HELICASE IRC3-RELATED"/>
    <property type="match status" value="1"/>
</dbReference>